<dbReference type="EMBL" id="FTOQ01000019">
    <property type="protein sequence ID" value="SIT13194.1"/>
    <property type="molecule type" value="Genomic_DNA"/>
</dbReference>
<protein>
    <submittedName>
        <fullName evidence="7">RND family efflux transporter, MFP subunit</fullName>
    </submittedName>
</protein>
<keyword evidence="4" id="KW-0732">Signal</keyword>
<dbReference type="SUPFAM" id="SSF111369">
    <property type="entry name" value="HlyD-like secretion proteins"/>
    <property type="match status" value="1"/>
</dbReference>
<dbReference type="Proteomes" id="UP000186684">
    <property type="component" value="Unassembled WGS sequence"/>
</dbReference>
<dbReference type="GO" id="GO:0015562">
    <property type="term" value="F:efflux transmembrane transporter activity"/>
    <property type="evidence" value="ECO:0007669"/>
    <property type="project" value="TreeGrafter"/>
</dbReference>
<comment type="similarity">
    <text evidence="1">Belongs to the membrane fusion protein (MFP) (TC 8.A.1) family.</text>
</comment>
<dbReference type="Gene3D" id="2.40.30.170">
    <property type="match status" value="1"/>
</dbReference>
<feature type="compositionally biased region" description="Acidic residues" evidence="3">
    <location>
        <begin position="384"/>
        <end position="404"/>
    </location>
</feature>
<feature type="compositionally biased region" description="Gly residues" evidence="3">
    <location>
        <begin position="367"/>
        <end position="377"/>
    </location>
</feature>
<evidence type="ECO:0000259" key="6">
    <source>
        <dbReference type="Pfam" id="PF25989"/>
    </source>
</evidence>
<dbReference type="NCBIfam" id="TIGR01730">
    <property type="entry name" value="RND_mfp"/>
    <property type="match status" value="1"/>
</dbReference>
<sequence length="410" mass="42733">MHVFFRLSFLLGLCLVLAHPLPARAQGGPAAVATERVAMRTMSETISVFGEVVSGRQSAVAARVAGIVTEMPLSVGDRVSEGDVLTRLDTELLEIDRALAQAEIEIAEAGVTVATAQRDRAEKALRRAEALKANSTIAEAQFDERSGDYNSALGAEQQARARILAAETALAQMEYRLKNATIRAPFDAVVLQVGAEKGEYIAAGAEVATLLDLGATEVEANVPARFVSALRPDLVVPARTDAGGALNLALRAILPTEFAATRTRPVRFAITDTSADFAVGQSVTLDVPVSAPRDLVVVPKDALVQGQNGWSVFLNVDGKAQPRNVEIGAAMGGGFEVLSGLQPGDEVVVRGNERLRPGQDIAPSGGAPRGDGGGGSEPGNAAAEAEETPEPETPDAPEDAESASDTEQQG</sequence>
<accession>A0A1N7PRE4</accession>
<dbReference type="RefSeq" id="WP_076450593.1">
    <property type="nucleotide sequence ID" value="NZ_FTOQ01000019.1"/>
</dbReference>
<feature type="coiled-coil region" evidence="2">
    <location>
        <begin position="85"/>
        <end position="141"/>
    </location>
</feature>
<dbReference type="InterPro" id="IPR006143">
    <property type="entry name" value="RND_pump_MFP"/>
</dbReference>
<dbReference type="Gene3D" id="1.10.287.470">
    <property type="entry name" value="Helix hairpin bin"/>
    <property type="match status" value="1"/>
</dbReference>
<gene>
    <name evidence="7" type="ORF">SAMN05421759_11915</name>
</gene>
<dbReference type="Pfam" id="PF25973">
    <property type="entry name" value="BSH_CzcB"/>
    <property type="match status" value="1"/>
</dbReference>
<feature type="signal peptide" evidence="4">
    <location>
        <begin position="1"/>
        <end position="25"/>
    </location>
</feature>
<dbReference type="AlphaFoldDB" id="A0A1N7PRE4"/>
<organism evidence="7 8">
    <name type="scientific">Roseivivax lentus</name>
    <dbReference type="NCBI Taxonomy" id="633194"/>
    <lineage>
        <taxon>Bacteria</taxon>
        <taxon>Pseudomonadati</taxon>
        <taxon>Pseudomonadota</taxon>
        <taxon>Alphaproteobacteria</taxon>
        <taxon>Rhodobacterales</taxon>
        <taxon>Roseobacteraceae</taxon>
        <taxon>Roseivivax</taxon>
    </lineage>
</organism>
<evidence type="ECO:0000256" key="4">
    <source>
        <dbReference type="SAM" id="SignalP"/>
    </source>
</evidence>
<dbReference type="STRING" id="633194.SAMN05421759_11915"/>
<keyword evidence="2" id="KW-0175">Coiled coil</keyword>
<feature type="region of interest" description="Disordered" evidence="3">
    <location>
        <begin position="355"/>
        <end position="410"/>
    </location>
</feature>
<feature type="domain" description="YknX-like C-terminal permuted SH3-like" evidence="6">
    <location>
        <begin position="296"/>
        <end position="361"/>
    </location>
</feature>
<reference evidence="8" key="1">
    <citation type="submission" date="2017-01" db="EMBL/GenBank/DDBJ databases">
        <authorList>
            <person name="Varghese N."/>
            <person name="Submissions S."/>
        </authorList>
    </citation>
    <scope>NUCLEOTIDE SEQUENCE [LARGE SCALE GENOMIC DNA]</scope>
    <source>
        <strain evidence="8">DSM 29430</strain>
    </source>
</reference>
<evidence type="ECO:0000259" key="5">
    <source>
        <dbReference type="Pfam" id="PF25973"/>
    </source>
</evidence>
<dbReference type="InterPro" id="IPR058647">
    <property type="entry name" value="BSH_CzcB-like"/>
</dbReference>
<name>A0A1N7PRE4_9RHOB</name>
<dbReference type="Gene3D" id="2.40.50.100">
    <property type="match status" value="1"/>
</dbReference>
<dbReference type="Pfam" id="PF25989">
    <property type="entry name" value="YknX_C"/>
    <property type="match status" value="1"/>
</dbReference>
<dbReference type="PANTHER" id="PTHR30469:SF15">
    <property type="entry name" value="HLYD FAMILY OF SECRETION PROTEINS"/>
    <property type="match status" value="1"/>
</dbReference>
<evidence type="ECO:0000313" key="8">
    <source>
        <dbReference type="Proteomes" id="UP000186684"/>
    </source>
</evidence>
<keyword evidence="8" id="KW-1185">Reference proteome</keyword>
<dbReference type="OrthoDB" id="9813967at2"/>
<evidence type="ECO:0000313" key="7">
    <source>
        <dbReference type="EMBL" id="SIT13194.1"/>
    </source>
</evidence>
<dbReference type="GO" id="GO:1990281">
    <property type="term" value="C:efflux pump complex"/>
    <property type="evidence" value="ECO:0007669"/>
    <property type="project" value="TreeGrafter"/>
</dbReference>
<proteinExistence type="inferred from homology"/>
<dbReference type="InterPro" id="IPR058637">
    <property type="entry name" value="YknX-like_C"/>
</dbReference>
<feature type="domain" description="CzcB-like barrel-sandwich hybrid" evidence="5">
    <location>
        <begin position="58"/>
        <end position="210"/>
    </location>
</feature>
<dbReference type="PANTHER" id="PTHR30469">
    <property type="entry name" value="MULTIDRUG RESISTANCE PROTEIN MDTA"/>
    <property type="match status" value="1"/>
</dbReference>
<evidence type="ECO:0000256" key="1">
    <source>
        <dbReference type="ARBA" id="ARBA00009477"/>
    </source>
</evidence>
<dbReference type="Gene3D" id="2.40.420.20">
    <property type="match status" value="1"/>
</dbReference>
<evidence type="ECO:0000256" key="2">
    <source>
        <dbReference type="SAM" id="Coils"/>
    </source>
</evidence>
<feature type="chain" id="PRO_5012230351" evidence="4">
    <location>
        <begin position="26"/>
        <end position="410"/>
    </location>
</feature>
<evidence type="ECO:0000256" key="3">
    <source>
        <dbReference type="SAM" id="MobiDB-lite"/>
    </source>
</evidence>